<gene>
    <name evidence="1" type="ORF">METZ01_LOCUS164300</name>
</gene>
<dbReference type="PROSITE" id="PS51318">
    <property type="entry name" value="TAT"/>
    <property type="match status" value="1"/>
</dbReference>
<organism evidence="1">
    <name type="scientific">marine metagenome</name>
    <dbReference type="NCBI Taxonomy" id="408172"/>
    <lineage>
        <taxon>unclassified sequences</taxon>
        <taxon>metagenomes</taxon>
        <taxon>ecological metagenomes</taxon>
    </lineage>
</organism>
<proteinExistence type="predicted"/>
<sequence length="341" mass="38558">MNKTPLINRRNFIRTTGVAALAGSALPVVAARNPSSESLVKKLYDNLNEKQRKSVCFDWDYKNHNGLLRKHISNNWLITKPLIRSSFFTKQQQEIIRAIWEGLLNPDWVSRFDQQLTHDMKGWGVRQAIAIFGKPGTDQFEFVQSGRHGTLRCDGNSAEHVAFAGPIMYGDEGSSGYYEKAAHPDNVFWHQALEANKLYKMLDGKLRKQALLPEAPDEAEIAFRGPEGKFTGAAVADMAADQKSHLQKVLRLLLEPFRQSDQDEAIAALRKNGGLDRCHLTFYQRDDLGGDGILDNWRLEGPSFVWHWRGAPHVHVWVHVADSPKVELNSRNRSGPLRKKG</sequence>
<dbReference type="InterPro" id="IPR021889">
    <property type="entry name" value="DUF3500"/>
</dbReference>
<dbReference type="AlphaFoldDB" id="A0A382BCD6"/>
<evidence type="ECO:0000313" key="1">
    <source>
        <dbReference type="EMBL" id="SVB11446.1"/>
    </source>
</evidence>
<dbReference type="Pfam" id="PF12006">
    <property type="entry name" value="DUF3500"/>
    <property type="match status" value="1"/>
</dbReference>
<accession>A0A382BCD6</accession>
<protein>
    <recommendedName>
        <fullName evidence="2">DUF3500 domain-containing protein</fullName>
    </recommendedName>
</protein>
<reference evidence="1" key="1">
    <citation type="submission" date="2018-05" db="EMBL/GenBank/DDBJ databases">
        <authorList>
            <person name="Lanie J.A."/>
            <person name="Ng W.-L."/>
            <person name="Kazmierczak K.M."/>
            <person name="Andrzejewski T.M."/>
            <person name="Davidsen T.M."/>
            <person name="Wayne K.J."/>
            <person name="Tettelin H."/>
            <person name="Glass J.I."/>
            <person name="Rusch D."/>
            <person name="Podicherti R."/>
            <person name="Tsui H.-C.T."/>
            <person name="Winkler M.E."/>
        </authorList>
    </citation>
    <scope>NUCLEOTIDE SEQUENCE</scope>
</reference>
<dbReference type="EMBL" id="UINC01029167">
    <property type="protein sequence ID" value="SVB11446.1"/>
    <property type="molecule type" value="Genomic_DNA"/>
</dbReference>
<evidence type="ECO:0008006" key="2">
    <source>
        <dbReference type="Google" id="ProtNLM"/>
    </source>
</evidence>
<dbReference type="InterPro" id="IPR006311">
    <property type="entry name" value="TAT_signal"/>
</dbReference>
<name>A0A382BCD6_9ZZZZ</name>